<evidence type="ECO:0000256" key="2">
    <source>
        <dbReference type="SAM" id="MobiDB-lite"/>
    </source>
</evidence>
<organism evidence="4 5">
    <name type="scientific">Allisonella histaminiformans</name>
    <dbReference type="NCBI Taxonomy" id="209880"/>
    <lineage>
        <taxon>Bacteria</taxon>
        <taxon>Bacillati</taxon>
        <taxon>Bacillota</taxon>
        <taxon>Negativicutes</taxon>
        <taxon>Veillonellales</taxon>
        <taxon>Veillonellaceae</taxon>
        <taxon>Allisonella</taxon>
    </lineage>
</organism>
<dbReference type="OrthoDB" id="9801597at2"/>
<dbReference type="Gene3D" id="1.10.10.10">
    <property type="entry name" value="Winged helix-like DNA-binding domain superfamily/Winged helix DNA-binding domain"/>
    <property type="match status" value="1"/>
</dbReference>
<dbReference type="SUPFAM" id="SSF50249">
    <property type="entry name" value="Nucleic acid-binding proteins"/>
    <property type="match status" value="1"/>
</dbReference>
<dbReference type="InterPro" id="IPR014464">
    <property type="entry name" value="CvfB_fam"/>
</dbReference>
<feature type="region of interest" description="Disordered" evidence="2">
    <location>
        <begin position="1"/>
        <end position="30"/>
    </location>
</feature>
<dbReference type="SMART" id="SM00316">
    <property type="entry name" value="S1"/>
    <property type="match status" value="3"/>
</dbReference>
<dbReference type="InterPro" id="IPR039566">
    <property type="entry name" value="CvfB_S1_st"/>
</dbReference>
<dbReference type="Pfam" id="PF17783">
    <property type="entry name" value="WHD_CvfB"/>
    <property type="match status" value="1"/>
</dbReference>
<dbReference type="InterPro" id="IPR036388">
    <property type="entry name" value="WH-like_DNA-bd_sf"/>
</dbReference>
<sequence>MEKDITQKTVKKDFSKSRTQRFHPVYDEEKQREYSERNRNFVQKKEMTLKENSIATLPVVRVADFGAFLSAGTGDSNDDILLHNAQQTEPVKVGDRVKVFLYHDPHHRLTASMRLPKVKDGEIAYTDVLLTTKFGAFVDVGTERGIFLPISETIGRVHPGQKIWIKLYTDKTGRLAVTMRGVAEDMIKIAKPAHGIKVGGKIEGTVYNITRSGAFIITREKWIAFLYKDDMPRNLEAGQEVTGRVTFVREDGRLNISLRPTKEKAMDADMEKLLDFMEKHNGFMPFSDKSSPGDIKYALDMSKGSFKRALGHLYKMGRVKLEEDGTRLV</sequence>
<dbReference type="InterPro" id="IPR012340">
    <property type="entry name" value="NA-bd_OB-fold"/>
</dbReference>
<dbReference type="AlphaFoldDB" id="A0A1G5W8Q6"/>
<evidence type="ECO:0000313" key="5">
    <source>
        <dbReference type="Proteomes" id="UP000199689"/>
    </source>
</evidence>
<evidence type="ECO:0000256" key="1">
    <source>
        <dbReference type="PIRNR" id="PIRNR012524"/>
    </source>
</evidence>
<dbReference type="PANTHER" id="PTHR37296:SF1">
    <property type="entry name" value="CONSERVED VIRULENCE FACTOR B"/>
    <property type="match status" value="1"/>
</dbReference>
<dbReference type="InterPro" id="IPR048587">
    <property type="entry name" value="CvfB_S1_3rd"/>
</dbReference>
<dbReference type="GO" id="GO:0003676">
    <property type="term" value="F:nucleic acid binding"/>
    <property type="evidence" value="ECO:0007669"/>
    <property type="project" value="InterPro"/>
</dbReference>
<dbReference type="Pfam" id="PF21543">
    <property type="entry name" value="CvfB_2nd"/>
    <property type="match status" value="1"/>
</dbReference>
<dbReference type="InterPro" id="IPR003029">
    <property type="entry name" value="S1_domain"/>
</dbReference>
<protein>
    <recommendedName>
        <fullName evidence="3">S1 motif domain-containing protein</fullName>
    </recommendedName>
</protein>
<accession>A0A1G5W8Q6</accession>
<dbReference type="Pfam" id="PF13509">
    <property type="entry name" value="S1_2"/>
    <property type="match status" value="2"/>
</dbReference>
<evidence type="ECO:0000259" key="3">
    <source>
        <dbReference type="PROSITE" id="PS50126"/>
    </source>
</evidence>
<dbReference type="PROSITE" id="PS50126">
    <property type="entry name" value="S1"/>
    <property type="match status" value="1"/>
</dbReference>
<name>A0A1G5W8Q6_9FIRM</name>
<dbReference type="EMBL" id="FMXA01000015">
    <property type="protein sequence ID" value="SDA54478.1"/>
    <property type="molecule type" value="Genomic_DNA"/>
</dbReference>
<feature type="compositionally biased region" description="Basic and acidic residues" evidence="2">
    <location>
        <begin position="1"/>
        <end position="16"/>
    </location>
</feature>
<dbReference type="InterPro" id="IPR040764">
    <property type="entry name" value="CvfB_WH"/>
</dbReference>
<dbReference type="PANTHER" id="PTHR37296">
    <property type="entry name" value="CONSERVED VIRULENCE FACTOR B"/>
    <property type="match status" value="1"/>
</dbReference>
<keyword evidence="5" id="KW-1185">Reference proteome</keyword>
<dbReference type="Gene3D" id="2.40.50.140">
    <property type="entry name" value="Nucleic acid-binding proteins"/>
    <property type="match status" value="2"/>
</dbReference>
<reference evidence="4 5" key="1">
    <citation type="submission" date="2016-10" db="EMBL/GenBank/DDBJ databases">
        <authorList>
            <person name="de Groot N.N."/>
        </authorList>
    </citation>
    <scope>NUCLEOTIDE SEQUENCE [LARGE SCALE GENOMIC DNA]</scope>
    <source>
        <strain evidence="4 5">DSM 15230</strain>
    </source>
</reference>
<dbReference type="Proteomes" id="UP000199689">
    <property type="component" value="Unassembled WGS sequence"/>
</dbReference>
<dbReference type="STRING" id="209880.SAMN02910343_01219"/>
<feature type="domain" description="S1 motif" evidence="3">
    <location>
        <begin position="199"/>
        <end position="259"/>
    </location>
</feature>
<evidence type="ECO:0000313" key="4">
    <source>
        <dbReference type="EMBL" id="SDA54478.1"/>
    </source>
</evidence>
<gene>
    <name evidence="4" type="ORF">SAMN02910343_01219</name>
</gene>
<comment type="similarity">
    <text evidence="1">Belongs to the CvfB family.</text>
</comment>
<dbReference type="PIRSF" id="PIRSF012524">
    <property type="entry name" value="YitL_S1"/>
    <property type="match status" value="1"/>
</dbReference>
<proteinExistence type="inferred from homology"/>